<feature type="domain" description="DUF5631" evidence="2">
    <location>
        <begin position="253"/>
        <end position="344"/>
    </location>
</feature>
<accession>A0A557XH15</accession>
<protein>
    <submittedName>
        <fullName evidence="4">Vegetative cell wall protein</fullName>
    </submittedName>
</protein>
<feature type="domain" description="DUF5632" evidence="3">
    <location>
        <begin position="145"/>
        <end position="224"/>
    </location>
</feature>
<gene>
    <name evidence="4" type="ORF">FPZ47_20795</name>
</gene>
<dbReference type="Pfam" id="PF18646">
    <property type="entry name" value="DUF5632"/>
    <property type="match status" value="1"/>
</dbReference>
<dbReference type="OrthoDB" id="4764211at2"/>
<keyword evidence="5" id="KW-1185">Reference proteome</keyword>
<evidence type="ECO:0000313" key="4">
    <source>
        <dbReference type="EMBL" id="TVS84967.1"/>
    </source>
</evidence>
<proteinExistence type="predicted"/>
<comment type="caution">
    <text evidence="4">The sequence shown here is derived from an EMBL/GenBank/DDBJ whole genome shotgun (WGS) entry which is preliminary data.</text>
</comment>
<evidence type="ECO:0000259" key="3">
    <source>
        <dbReference type="Pfam" id="PF18646"/>
    </source>
</evidence>
<dbReference type="Pfam" id="PF18645">
    <property type="entry name" value="DUF5631"/>
    <property type="match status" value="1"/>
</dbReference>
<organism evidence="4 5">
    <name type="scientific">Mycobacterium helveticum</name>
    <dbReference type="NCBI Taxonomy" id="2592811"/>
    <lineage>
        <taxon>Bacteria</taxon>
        <taxon>Bacillati</taxon>
        <taxon>Actinomycetota</taxon>
        <taxon>Actinomycetes</taxon>
        <taxon>Mycobacteriales</taxon>
        <taxon>Mycobacteriaceae</taxon>
        <taxon>Mycobacterium</taxon>
    </lineage>
</organism>
<dbReference type="InterPro" id="IPR040604">
    <property type="entry name" value="DUF5632"/>
</dbReference>
<evidence type="ECO:0000259" key="2">
    <source>
        <dbReference type="Pfam" id="PF18645"/>
    </source>
</evidence>
<dbReference type="AlphaFoldDB" id="A0A557XH15"/>
<sequence length="355" mass="37701">MVIGRITARRRLRRATRESLAIPAFSSPVDCTPWVTSGLWPALLSPATAENATLAEYLKTDLQRIVESANDVLRRLQRAGLVESVRQEEEARIVDEARALAVQRVESTIRQLHALRGDVPTGRGHAPTAVPAPATEVTEAVGAESAGQRLRRLLTFAARQAPRLNWAVGDRAGGGTVLATDLAHGWIPPRIALPAGVRLLPPARRTGTITGLVGDTTRAATYAPGDRLGWPDDFAPTTSSARPRELPPVSDGARVLSDATRGRGGLSRLVYSLAAAAADGARVVDDEVDLLRVHLDTALHQLPARHPGAEPGLLLNCLLLAATEAAVTGDAISANYHLAWFRELDAPPGCVNPGS</sequence>
<dbReference type="InterPro" id="IPR040833">
    <property type="entry name" value="DUF5631"/>
</dbReference>
<feature type="region of interest" description="Disordered" evidence="1">
    <location>
        <begin position="225"/>
        <end position="252"/>
    </location>
</feature>
<dbReference type="EMBL" id="VMQU01000108">
    <property type="protein sequence ID" value="TVS84967.1"/>
    <property type="molecule type" value="Genomic_DNA"/>
</dbReference>
<dbReference type="Proteomes" id="UP000320513">
    <property type="component" value="Unassembled WGS sequence"/>
</dbReference>
<name>A0A557XH15_9MYCO</name>
<evidence type="ECO:0000256" key="1">
    <source>
        <dbReference type="SAM" id="MobiDB-lite"/>
    </source>
</evidence>
<reference evidence="4 5" key="1">
    <citation type="submission" date="2019-07" db="EMBL/GenBank/DDBJ databases">
        <title>New Mycobacterium species.</title>
        <authorList>
            <person name="Tortoli E."/>
            <person name="Ghielmetti G."/>
            <person name="Friedel U."/>
            <person name="Trovato A."/>
        </authorList>
    </citation>
    <scope>NUCLEOTIDE SEQUENCE [LARGE SCALE GENOMIC DNA]</scope>
    <source>
        <strain evidence="4 5">16-83</strain>
    </source>
</reference>
<evidence type="ECO:0000313" key="5">
    <source>
        <dbReference type="Proteomes" id="UP000320513"/>
    </source>
</evidence>